<dbReference type="Proteomes" id="UP001230649">
    <property type="component" value="Unassembled WGS sequence"/>
</dbReference>
<dbReference type="EMBL" id="JASBWS010000150">
    <property type="protein sequence ID" value="KAJ9093674.1"/>
    <property type="molecule type" value="Genomic_DNA"/>
</dbReference>
<accession>A0ACC2V3W2</accession>
<evidence type="ECO:0000313" key="2">
    <source>
        <dbReference type="Proteomes" id="UP001230649"/>
    </source>
</evidence>
<sequence>MTAPSEPIALGDDAFIRQIMPIQNLKLTLPSKKGKIVNAKKPCSPAYCDSSPLPTPPATPCRPTPLHHPLARRLQYLTEIPPSPPVDLAPLKLLDTDGDPIVHPLQLAPEPVSPLPEGVEECRASSRSALSEKGAALGLDLGLGPVPALVAPAPRPPHAFIKRHASNASSGSPTTGSPIMSPAISPSPVSMAAKSPLATADTEQRESMAMLKLLQTM</sequence>
<gene>
    <name evidence="1" type="ORF">QFC20_007068</name>
</gene>
<keyword evidence="2" id="KW-1185">Reference proteome</keyword>
<reference evidence="1" key="1">
    <citation type="submission" date="2023-04" db="EMBL/GenBank/DDBJ databases">
        <title>Draft Genome sequencing of Naganishia species isolated from polar environments using Oxford Nanopore Technology.</title>
        <authorList>
            <person name="Leo P."/>
            <person name="Venkateswaran K."/>
        </authorList>
    </citation>
    <scope>NUCLEOTIDE SEQUENCE</scope>
    <source>
        <strain evidence="1">MNA-CCFEE 5262</strain>
    </source>
</reference>
<organism evidence="1 2">
    <name type="scientific">Naganishia adeliensis</name>
    <dbReference type="NCBI Taxonomy" id="92952"/>
    <lineage>
        <taxon>Eukaryota</taxon>
        <taxon>Fungi</taxon>
        <taxon>Dikarya</taxon>
        <taxon>Basidiomycota</taxon>
        <taxon>Agaricomycotina</taxon>
        <taxon>Tremellomycetes</taxon>
        <taxon>Filobasidiales</taxon>
        <taxon>Filobasidiaceae</taxon>
        <taxon>Naganishia</taxon>
    </lineage>
</organism>
<protein>
    <submittedName>
        <fullName evidence="1">Uncharacterized protein</fullName>
    </submittedName>
</protein>
<proteinExistence type="predicted"/>
<comment type="caution">
    <text evidence="1">The sequence shown here is derived from an EMBL/GenBank/DDBJ whole genome shotgun (WGS) entry which is preliminary data.</text>
</comment>
<evidence type="ECO:0000313" key="1">
    <source>
        <dbReference type="EMBL" id="KAJ9093674.1"/>
    </source>
</evidence>
<name>A0ACC2V3W2_9TREE</name>